<dbReference type="GO" id="GO:0051607">
    <property type="term" value="P:defense response to virus"/>
    <property type="evidence" value="ECO:0007669"/>
    <property type="project" value="UniProtKB-ARBA"/>
</dbReference>
<dbReference type="Gene3D" id="1.10.8.430">
    <property type="entry name" value="Helical domain of apoptotic protease-activating factors"/>
    <property type="match status" value="1"/>
</dbReference>
<dbReference type="GO" id="GO:0043531">
    <property type="term" value="F:ADP binding"/>
    <property type="evidence" value="ECO:0007669"/>
    <property type="project" value="InterPro"/>
</dbReference>
<dbReference type="FunFam" id="1.10.10.10:FF:000322">
    <property type="entry name" value="Probable disease resistance protein At1g63360"/>
    <property type="match status" value="1"/>
</dbReference>
<keyword evidence="6" id="KW-0067">ATP-binding</keyword>
<keyword evidence="4" id="KW-0547">Nucleotide-binding</keyword>
<evidence type="ECO:0000256" key="5">
    <source>
        <dbReference type="ARBA" id="ARBA00022821"/>
    </source>
</evidence>
<sequence>MEILASALAGAIVELGKCFCGCTYSKIENFAKFQSNLDNLRREMANLIILRNSVKEKTAEAKRDGHELLNPALAKWLEQVEKLDTEVGLFIEASTTNNNGETLSKYCPSCCFSCKPGLEVTRKLKDVKQLIDQGSFLRQSADTELKLEKQEVPKGQSIPGLSVPSKSLDSVLKSLNREDVNRIGVWGMGGVGKTTLVRTLNNTPSFMQPFSMVIWVTVSKQFDMRRVQMDIAERLKLDTSMEESMELTARRIFQRLQLEEKLLLILDDVWEAVDLDRLGVPEPDDCPGWKLLLTSRSLDVCRQMKTDEDIKVEVLDDEESWKLFTQNAGKVVNLENIEQVAKQVARECGGLPLLINIVGASMRGKEMVQLWEDALSEMRRSPVPNINGIHNKVYKPLKWSYDALEGTTVKSCFQFCALYPEDFSIDVKELVQSWLAEGLIDELRSYEESTNRGIALIENLKDSCLLERGDFDASVRMHDVVRDLASWISSSSSSEDGCKAFVRSGLGLINFPEVETPDSVKRVSVMHNRTRKLPQSVVQCPEVSTLLLQGNRLLRIVPEGFLTAFKSLKVLNLNESRIKILPQSLLQLRELRALLLRLCVDLEELPPLGGFTKLQVLDCHQASTIKELPQGMEELSNLRALDISHTYALRRIQPGIFSKLSSLEFLDMSWGANWGPSQLGPTQFVELVCLERLTALYIHLDISRLASGSFEWIERLKRFNFLIGYPSNTNYSFYGSEYTEKRVTVFTLSLSGKYFGWLLNNVSTLTFDNCQELEKFPESLGRNACYSTLRSLTIGNYNGQFPSSNAGFCQIPNLELLKLRRVHHLESISQLTYTLGLEFSKLRTIDVAFCRKLKFIFCVGGSTSALEHLVSITLVQCEDLEELFVYGSSSANPLPHPIALNLRRVELHDLAKLEHLSSENEPWNCLEELKVLGCEKVRKLPLTADSAKTIKQIIGERRWWRRLKWNDQDTKSSLLQYFTPGP</sequence>
<dbReference type="InterPro" id="IPR058922">
    <property type="entry name" value="WHD_DRP"/>
</dbReference>
<evidence type="ECO:0000256" key="1">
    <source>
        <dbReference type="ARBA" id="ARBA00008894"/>
    </source>
</evidence>
<keyword evidence="2" id="KW-0433">Leucine-rich repeat</keyword>
<evidence type="ECO:0000259" key="9">
    <source>
        <dbReference type="Pfam" id="PF23559"/>
    </source>
</evidence>
<dbReference type="Pfam" id="PF00931">
    <property type="entry name" value="NB-ARC"/>
    <property type="match status" value="1"/>
</dbReference>
<accession>A0AA89AVC9</accession>
<dbReference type="SUPFAM" id="SSF52058">
    <property type="entry name" value="L domain-like"/>
    <property type="match status" value="1"/>
</dbReference>
<dbReference type="SUPFAM" id="SSF52540">
    <property type="entry name" value="P-loop containing nucleoside triphosphate hydrolases"/>
    <property type="match status" value="1"/>
</dbReference>
<feature type="domain" description="Disease resistance protein winged helix" evidence="9">
    <location>
        <begin position="418"/>
        <end position="485"/>
    </location>
</feature>
<protein>
    <recommendedName>
        <fullName evidence="12">Disease resistance protein</fullName>
    </recommendedName>
</protein>
<dbReference type="InterPro" id="IPR050905">
    <property type="entry name" value="Plant_NBS-LRR"/>
</dbReference>
<dbReference type="Gene3D" id="1.10.10.10">
    <property type="entry name" value="Winged helix-like DNA-binding domain superfamily/Winged helix DNA-binding domain"/>
    <property type="match status" value="1"/>
</dbReference>
<evidence type="ECO:0000313" key="11">
    <source>
        <dbReference type="Proteomes" id="UP001188597"/>
    </source>
</evidence>
<evidence type="ECO:0000256" key="6">
    <source>
        <dbReference type="ARBA" id="ARBA00022840"/>
    </source>
</evidence>
<dbReference type="FunFam" id="3.40.50.300:FF:001091">
    <property type="entry name" value="Probable disease resistance protein At1g61300"/>
    <property type="match status" value="1"/>
</dbReference>
<reference evidence="10" key="1">
    <citation type="submission" date="2022-12" db="EMBL/GenBank/DDBJ databases">
        <title>Draft genome assemblies for two species of Escallonia (Escalloniales).</title>
        <authorList>
            <person name="Chanderbali A."/>
            <person name="Dervinis C."/>
            <person name="Anghel I."/>
            <person name="Soltis D."/>
            <person name="Soltis P."/>
            <person name="Zapata F."/>
        </authorList>
    </citation>
    <scope>NUCLEOTIDE SEQUENCE</scope>
    <source>
        <strain evidence="10">UCBG64.0493</strain>
        <tissue evidence="10">Leaf</tissue>
    </source>
</reference>
<organism evidence="10 11">
    <name type="scientific">Escallonia herrerae</name>
    <dbReference type="NCBI Taxonomy" id="1293975"/>
    <lineage>
        <taxon>Eukaryota</taxon>
        <taxon>Viridiplantae</taxon>
        <taxon>Streptophyta</taxon>
        <taxon>Embryophyta</taxon>
        <taxon>Tracheophyta</taxon>
        <taxon>Spermatophyta</taxon>
        <taxon>Magnoliopsida</taxon>
        <taxon>eudicotyledons</taxon>
        <taxon>Gunneridae</taxon>
        <taxon>Pentapetalae</taxon>
        <taxon>asterids</taxon>
        <taxon>campanulids</taxon>
        <taxon>Escalloniales</taxon>
        <taxon>Escalloniaceae</taxon>
        <taxon>Escallonia</taxon>
    </lineage>
</organism>
<keyword evidence="5" id="KW-0611">Plant defense</keyword>
<dbReference type="Pfam" id="PF23559">
    <property type="entry name" value="WHD_DRP"/>
    <property type="match status" value="1"/>
</dbReference>
<dbReference type="InterPro" id="IPR042197">
    <property type="entry name" value="Apaf_helical"/>
</dbReference>
<comment type="caution">
    <text evidence="10">The sequence shown here is derived from an EMBL/GenBank/DDBJ whole genome shotgun (WGS) entry which is preliminary data.</text>
</comment>
<dbReference type="InterPro" id="IPR002182">
    <property type="entry name" value="NB-ARC"/>
</dbReference>
<dbReference type="InterPro" id="IPR036388">
    <property type="entry name" value="WH-like_DNA-bd_sf"/>
</dbReference>
<evidence type="ECO:0008006" key="12">
    <source>
        <dbReference type="Google" id="ProtNLM"/>
    </source>
</evidence>
<dbReference type="InterPro" id="IPR032675">
    <property type="entry name" value="LRR_dom_sf"/>
</dbReference>
<dbReference type="PRINTS" id="PR00364">
    <property type="entry name" value="DISEASERSIST"/>
</dbReference>
<evidence type="ECO:0000259" key="8">
    <source>
        <dbReference type="Pfam" id="PF00931"/>
    </source>
</evidence>
<feature type="domain" description="NB-ARC" evidence="8">
    <location>
        <begin position="166"/>
        <end position="329"/>
    </location>
</feature>
<evidence type="ECO:0000313" key="10">
    <source>
        <dbReference type="EMBL" id="KAK3012796.1"/>
    </source>
</evidence>
<evidence type="ECO:0000256" key="2">
    <source>
        <dbReference type="ARBA" id="ARBA00022614"/>
    </source>
</evidence>
<dbReference type="Pfam" id="PF13855">
    <property type="entry name" value="LRR_8"/>
    <property type="match status" value="1"/>
</dbReference>
<feature type="coiled-coil region" evidence="7">
    <location>
        <begin position="30"/>
        <end position="57"/>
    </location>
</feature>
<dbReference type="EMBL" id="JAVXUP010001348">
    <property type="protein sequence ID" value="KAK3012796.1"/>
    <property type="molecule type" value="Genomic_DNA"/>
</dbReference>
<evidence type="ECO:0000256" key="3">
    <source>
        <dbReference type="ARBA" id="ARBA00022737"/>
    </source>
</evidence>
<dbReference type="FunFam" id="1.10.8.430:FF:000003">
    <property type="entry name" value="Probable disease resistance protein At5g66910"/>
    <property type="match status" value="1"/>
</dbReference>
<dbReference type="AlphaFoldDB" id="A0AA89AVC9"/>
<dbReference type="InterPro" id="IPR027417">
    <property type="entry name" value="P-loop_NTPase"/>
</dbReference>
<dbReference type="Gene3D" id="3.80.10.10">
    <property type="entry name" value="Ribonuclease Inhibitor"/>
    <property type="match status" value="2"/>
</dbReference>
<comment type="similarity">
    <text evidence="1">Belongs to the disease resistance NB-LRR family.</text>
</comment>
<dbReference type="Gene3D" id="3.40.50.300">
    <property type="entry name" value="P-loop containing nucleotide triphosphate hydrolases"/>
    <property type="match status" value="1"/>
</dbReference>
<evidence type="ECO:0000256" key="7">
    <source>
        <dbReference type="SAM" id="Coils"/>
    </source>
</evidence>
<dbReference type="PANTHER" id="PTHR33463">
    <property type="entry name" value="NB-ARC DOMAIN-CONTAINING PROTEIN-RELATED"/>
    <property type="match status" value="1"/>
</dbReference>
<name>A0AA89AVC9_9ASTE</name>
<gene>
    <name evidence="10" type="ORF">RJ639_008023</name>
</gene>
<dbReference type="Proteomes" id="UP001188597">
    <property type="component" value="Unassembled WGS sequence"/>
</dbReference>
<proteinExistence type="inferred from homology"/>
<dbReference type="GO" id="GO:0005524">
    <property type="term" value="F:ATP binding"/>
    <property type="evidence" value="ECO:0007669"/>
    <property type="project" value="UniProtKB-KW"/>
</dbReference>
<evidence type="ECO:0000256" key="4">
    <source>
        <dbReference type="ARBA" id="ARBA00022741"/>
    </source>
</evidence>
<dbReference type="InterPro" id="IPR001611">
    <property type="entry name" value="Leu-rich_rpt"/>
</dbReference>
<keyword evidence="7" id="KW-0175">Coiled coil</keyword>
<dbReference type="PANTHER" id="PTHR33463:SF202">
    <property type="entry name" value="NB-ARC DOMAIN-CONTAINING PROTEIN"/>
    <property type="match status" value="1"/>
</dbReference>
<keyword evidence="11" id="KW-1185">Reference proteome</keyword>
<keyword evidence="3" id="KW-0677">Repeat</keyword>